<dbReference type="EMBL" id="BOPV01000001">
    <property type="protein sequence ID" value="GIL39273.1"/>
    <property type="molecule type" value="Genomic_DNA"/>
</dbReference>
<keyword evidence="3" id="KW-1185">Reference proteome</keyword>
<evidence type="ECO:0008006" key="4">
    <source>
        <dbReference type="Google" id="ProtNLM"/>
    </source>
</evidence>
<dbReference type="InterPro" id="IPR010466">
    <property type="entry name" value="DUF1058"/>
</dbReference>
<evidence type="ECO:0000313" key="3">
    <source>
        <dbReference type="Proteomes" id="UP000681075"/>
    </source>
</evidence>
<accession>A0A8S8X7L0</accession>
<dbReference type="Gene3D" id="2.30.30.40">
    <property type="entry name" value="SH3 Domains"/>
    <property type="match status" value="1"/>
</dbReference>
<gene>
    <name evidence="2" type="ORF">TMPK1_15100</name>
</gene>
<evidence type="ECO:0000313" key="2">
    <source>
        <dbReference type="EMBL" id="GIL39273.1"/>
    </source>
</evidence>
<organism evidence="2 3">
    <name type="scientific">Roseiterribacter gracilis</name>
    <dbReference type="NCBI Taxonomy" id="2812848"/>
    <lineage>
        <taxon>Bacteria</taxon>
        <taxon>Pseudomonadati</taxon>
        <taxon>Pseudomonadota</taxon>
        <taxon>Alphaproteobacteria</taxon>
        <taxon>Rhodospirillales</taxon>
        <taxon>Roseiterribacteraceae</taxon>
        <taxon>Roseiterribacter</taxon>
    </lineage>
</organism>
<feature type="signal peptide" evidence="1">
    <location>
        <begin position="1"/>
        <end position="22"/>
    </location>
</feature>
<dbReference type="AlphaFoldDB" id="A0A8S8X7L0"/>
<name>A0A8S8X7L0_9PROT</name>
<dbReference type="Pfam" id="PF06347">
    <property type="entry name" value="SH3_4"/>
    <property type="match status" value="2"/>
</dbReference>
<comment type="caution">
    <text evidence="2">The sequence shown here is derived from an EMBL/GenBank/DDBJ whole genome shotgun (WGS) entry which is preliminary data.</text>
</comment>
<keyword evidence="1" id="KW-0732">Signal</keyword>
<evidence type="ECO:0000256" key="1">
    <source>
        <dbReference type="SAM" id="SignalP"/>
    </source>
</evidence>
<protein>
    <recommendedName>
        <fullName evidence="4">SH3b domain-containing protein</fullName>
    </recommendedName>
</protein>
<sequence length="162" mass="18091">MRVSFRLFLPFFAMFVAGAAMAADDAKNAARFQVLRSDKVNVRAGPATSYPIDWVFTRKGLPVEVVASFDTWRKIRDIEGTEGWVHQGMLAGRRSVIVQGKQPSPLRAEAKFGAPPVATLEPGVIGRLVRCDPTWCEVRVDSYRGWMTHEELWGVMPGEIVQ</sequence>
<dbReference type="Proteomes" id="UP000681075">
    <property type="component" value="Unassembled WGS sequence"/>
</dbReference>
<proteinExistence type="predicted"/>
<feature type="chain" id="PRO_5035841798" description="SH3b domain-containing protein" evidence="1">
    <location>
        <begin position="23"/>
        <end position="162"/>
    </location>
</feature>
<reference evidence="2" key="1">
    <citation type="submission" date="2021-02" db="EMBL/GenBank/DDBJ databases">
        <title>Genome sequence of Rhodospirillales sp. strain TMPK1 isolated from soil.</title>
        <authorList>
            <person name="Nakai R."/>
            <person name="Kusada H."/>
            <person name="Tamaki H."/>
        </authorList>
    </citation>
    <scope>NUCLEOTIDE SEQUENCE</scope>
    <source>
        <strain evidence="2">TMPK1</strain>
    </source>
</reference>